<dbReference type="Proteomes" id="UP001149090">
    <property type="component" value="Unassembled WGS sequence"/>
</dbReference>
<organism evidence="1 2">
    <name type="scientific">Anaeramoeba ignava</name>
    <name type="common">Anaerobic marine amoeba</name>
    <dbReference type="NCBI Taxonomy" id="1746090"/>
    <lineage>
        <taxon>Eukaryota</taxon>
        <taxon>Metamonada</taxon>
        <taxon>Anaeramoebidae</taxon>
        <taxon>Anaeramoeba</taxon>
    </lineage>
</organism>
<accession>A0A9Q0LAP2</accession>
<dbReference type="AlphaFoldDB" id="A0A9Q0LAP2"/>
<comment type="caution">
    <text evidence="1">The sequence shown here is derived from an EMBL/GenBank/DDBJ whole genome shotgun (WGS) entry which is preliminary data.</text>
</comment>
<evidence type="ECO:0000313" key="2">
    <source>
        <dbReference type="Proteomes" id="UP001149090"/>
    </source>
</evidence>
<gene>
    <name evidence="1" type="ORF">M0811_11829</name>
</gene>
<evidence type="ECO:0000313" key="1">
    <source>
        <dbReference type="EMBL" id="KAJ5069211.1"/>
    </source>
</evidence>
<name>A0A9Q0LAP2_ANAIG</name>
<protein>
    <submittedName>
        <fullName evidence="1">Uncharacterized protein</fullName>
    </submittedName>
</protein>
<proteinExistence type="predicted"/>
<reference evidence="1" key="1">
    <citation type="submission" date="2022-10" db="EMBL/GenBank/DDBJ databases">
        <title>Novel sulphate-reducing endosymbionts in the free-living metamonad Anaeramoeba.</title>
        <authorList>
            <person name="Jerlstrom-Hultqvist J."/>
            <person name="Cepicka I."/>
            <person name="Gallot-Lavallee L."/>
            <person name="Salas-Leiva D."/>
            <person name="Curtis B.A."/>
            <person name="Zahonova K."/>
            <person name="Pipaliya S."/>
            <person name="Dacks J."/>
            <person name="Roger A.J."/>
        </authorList>
    </citation>
    <scope>NUCLEOTIDE SEQUENCE</scope>
    <source>
        <strain evidence="1">BMAN</strain>
    </source>
</reference>
<keyword evidence="2" id="KW-1185">Reference proteome</keyword>
<dbReference type="EMBL" id="JAPDFW010000107">
    <property type="protein sequence ID" value="KAJ5069211.1"/>
    <property type="molecule type" value="Genomic_DNA"/>
</dbReference>
<sequence length="97" mass="11337">MDFLLVNHTFTGNSHAIHFSNLDRDLLDTISVKLQEFYNATVKKSKEGTFYVDCPKTISHFMIIESQILHWFNEAGFELKHLGTSQFHNFLIFERKG</sequence>